<dbReference type="Proteomes" id="UP000002522">
    <property type="component" value="Chromosome"/>
</dbReference>
<dbReference type="CDD" id="cd07989">
    <property type="entry name" value="LPLAT_AGPAT-like"/>
    <property type="match status" value="1"/>
</dbReference>
<dbReference type="SMART" id="SM00563">
    <property type="entry name" value="PlsC"/>
    <property type="match status" value="1"/>
</dbReference>
<name>Q8EX13_MALP2</name>
<evidence type="ECO:0000313" key="9">
    <source>
        <dbReference type="Proteomes" id="UP000002522"/>
    </source>
</evidence>
<evidence type="ECO:0000313" key="8">
    <source>
        <dbReference type="EMBL" id="BAC43827.1"/>
    </source>
</evidence>
<keyword evidence="5 8" id="KW-0012">Acyltransferase</keyword>
<evidence type="ECO:0000256" key="3">
    <source>
        <dbReference type="ARBA" id="ARBA00022679"/>
    </source>
</evidence>
<keyword evidence="6" id="KW-0812">Transmembrane</keyword>
<evidence type="ECO:0000256" key="4">
    <source>
        <dbReference type="ARBA" id="ARBA00023098"/>
    </source>
</evidence>
<dbReference type="AlphaFoldDB" id="Q8EX13"/>
<keyword evidence="2" id="KW-0444">Lipid biosynthesis</keyword>
<evidence type="ECO:0000256" key="5">
    <source>
        <dbReference type="ARBA" id="ARBA00023315"/>
    </source>
</evidence>
<evidence type="ECO:0000256" key="6">
    <source>
        <dbReference type="SAM" id="Phobius"/>
    </source>
</evidence>
<protein>
    <submittedName>
        <fullName evidence="8">1-acyl-sn-glycerol-3-phosphate acyltransferase</fullName>
    </submittedName>
</protein>
<sequence length="270" mass="31508">MKAKKFLFKLGHSLGFPFCVFFLWLSLRSSKKKYKRWQEDPELLGLTERQNYVYSLASKAVFCTFTKVKIKGSKNIPANKSVMFVPNHKSNFDVLVYLKAFKMIKEKRPEILDPTFVSKIEISKTKRVGFAAKLINTIFIDRQNLRDFVRVNQEEKELLQKGEQSLTVFIEGTRIKKDEFGEFKSAALTPAYSTFCQIVPVVIYGTLGVEKEHKSNIFKYKEVTVEFLEPIKYKDYIQTSKELVSEKMKAKMEAAYLKIKEDPNWSEKEE</sequence>
<keyword evidence="6" id="KW-0472">Membrane</keyword>
<evidence type="ECO:0000259" key="7">
    <source>
        <dbReference type="SMART" id="SM00563"/>
    </source>
</evidence>
<keyword evidence="3" id="KW-0808">Transferase</keyword>
<dbReference type="GO" id="GO:0003841">
    <property type="term" value="F:1-acylglycerol-3-phosphate O-acyltransferase activity"/>
    <property type="evidence" value="ECO:0007669"/>
    <property type="project" value="TreeGrafter"/>
</dbReference>
<dbReference type="eggNOG" id="COG0204">
    <property type="taxonomic scope" value="Bacteria"/>
</dbReference>
<dbReference type="GO" id="GO:0006654">
    <property type="term" value="P:phosphatidic acid biosynthetic process"/>
    <property type="evidence" value="ECO:0007669"/>
    <property type="project" value="TreeGrafter"/>
</dbReference>
<dbReference type="STRING" id="272633.gene:10731128"/>
<reference evidence="8 9" key="1">
    <citation type="journal article" date="2002" name="Nucleic Acids Res.">
        <title>The complete genomic sequence of Mycoplasma penetrans, an intracellular bacterial pathogen in humans.</title>
        <authorList>
            <person name="Sasaki Y."/>
            <person name="Ishikawa J."/>
            <person name="Yamashita A."/>
            <person name="Oshima K."/>
            <person name="Kenri T."/>
            <person name="Furuya K."/>
            <person name="Yoshino C."/>
            <person name="Horino A."/>
            <person name="Shiba T."/>
            <person name="Sasaki T."/>
            <person name="Hattori M."/>
        </authorList>
    </citation>
    <scope>NUCLEOTIDE SEQUENCE [LARGE SCALE GENOMIC DNA]</scope>
    <source>
        <strain evidence="8 9">HF-2</strain>
    </source>
</reference>
<accession>Q8EX13</accession>
<comment type="pathway">
    <text evidence="1">Lipid metabolism.</text>
</comment>
<dbReference type="SUPFAM" id="SSF69593">
    <property type="entry name" value="Glycerol-3-phosphate (1)-acyltransferase"/>
    <property type="match status" value="1"/>
</dbReference>
<feature type="transmembrane region" description="Helical" evidence="6">
    <location>
        <begin position="6"/>
        <end position="27"/>
    </location>
</feature>
<dbReference type="PANTHER" id="PTHR10434">
    <property type="entry name" value="1-ACYL-SN-GLYCEROL-3-PHOSPHATE ACYLTRANSFERASE"/>
    <property type="match status" value="1"/>
</dbReference>
<keyword evidence="4" id="KW-0443">Lipid metabolism</keyword>
<evidence type="ECO:0000256" key="1">
    <source>
        <dbReference type="ARBA" id="ARBA00005189"/>
    </source>
</evidence>
<gene>
    <name evidence="8" type="ordered locus">MYPE370</name>
</gene>
<dbReference type="RefSeq" id="WP_011076863.1">
    <property type="nucleotide sequence ID" value="NC_004432.1"/>
</dbReference>
<organism evidence="8 9">
    <name type="scientific">Malacoplasma penetrans (strain HF-2)</name>
    <name type="common">Mycoplasma penetrans</name>
    <dbReference type="NCBI Taxonomy" id="272633"/>
    <lineage>
        <taxon>Bacteria</taxon>
        <taxon>Bacillati</taxon>
        <taxon>Mycoplasmatota</taxon>
        <taxon>Mycoplasmoidales</taxon>
        <taxon>Mycoplasmoidaceae</taxon>
        <taxon>Malacoplasma</taxon>
    </lineage>
</organism>
<dbReference type="InParanoid" id="Q8EX13"/>
<keyword evidence="9" id="KW-1185">Reference proteome</keyword>
<dbReference type="Pfam" id="PF01553">
    <property type="entry name" value="Acyltransferase"/>
    <property type="match status" value="1"/>
</dbReference>
<dbReference type="EMBL" id="BA000026">
    <property type="protein sequence ID" value="BAC43827.1"/>
    <property type="molecule type" value="Genomic_DNA"/>
</dbReference>
<proteinExistence type="predicted"/>
<keyword evidence="6" id="KW-1133">Transmembrane helix</keyword>
<feature type="domain" description="Phospholipid/glycerol acyltransferase" evidence="7">
    <location>
        <begin position="82"/>
        <end position="206"/>
    </location>
</feature>
<dbReference type="PANTHER" id="PTHR10434:SF64">
    <property type="entry name" value="1-ACYL-SN-GLYCEROL-3-PHOSPHATE ACYLTRANSFERASE-RELATED"/>
    <property type="match status" value="1"/>
</dbReference>
<evidence type="ECO:0000256" key="2">
    <source>
        <dbReference type="ARBA" id="ARBA00022516"/>
    </source>
</evidence>
<dbReference type="HOGENOM" id="CLU_027938_6_1_14"/>
<dbReference type="KEGG" id="mpe:MYPE370"/>
<dbReference type="InterPro" id="IPR002123">
    <property type="entry name" value="Plipid/glycerol_acylTrfase"/>
</dbReference>